<dbReference type="AlphaFoldDB" id="X0VNS2"/>
<organism evidence="1">
    <name type="scientific">marine sediment metagenome</name>
    <dbReference type="NCBI Taxonomy" id="412755"/>
    <lineage>
        <taxon>unclassified sequences</taxon>
        <taxon>metagenomes</taxon>
        <taxon>ecological metagenomes</taxon>
    </lineage>
</organism>
<protein>
    <submittedName>
        <fullName evidence="1">Uncharacterized protein</fullName>
    </submittedName>
</protein>
<accession>X0VNS2</accession>
<proteinExistence type="predicted"/>
<evidence type="ECO:0000313" key="1">
    <source>
        <dbReference type="EMBL" id="GAG12807.1"/>
    </source>
</evidence>
<sequence>DSPKMSFFTWKGGNFYPGLSTYKNIPQESKLPYAVGGERMAGFTFEYALQSYHRKPTTYNKALMFFSCADFLAYTLLANYVNPENDMYDPNLIRQETGLSKEVLLSLVMAKSFLNVYRVMNRDARVIPMIWIDKESAVLMLRIPF</sequence>
<gene>
    <name evidence="1" type="ORF">S01H1_33717</name>
</gene>
<dbReference type="EMBL" id="BARS01020944">
    <property type="protein sequence ID" value="GAG12807.1"/>
    <property type="molecule type" value="Genomic_DNA"/>
</dbReference>
<comment type="caution">
    <text evidence="1">The sequence shown here is derived from an EMBL/GenBank/DDBJ whole genome shotgun (WGS) entry which is preliminary data.</text>
</comment>
<reference evidence="1" key="1">
    <citation type="journal article" date="2014" name="Front. Microbiol.">
        <title>High frequency of phylogenetically diverse reductive dehalogenase-homologous genes in deep subseafloor sedimentary metagenomes.</title>
        <authorList>
            <person name="Kawai M."/>
            <person name="Futagami T."/>
            <person name="Toyoda A."/>
            <person name="Takaki Y."/>
            <person name="Nishi S."/>
            <person name="Hori S."/>
            <person name="Arai W."/>
            <person name="Tsubouchi T."/>
            <person name="Morono Y."/>
            <person name="Uchiyama I."/>
            <person name="Ito T."/>
            <person name="Fujiyama A."/>
            <person name="Inagaki F."/>
            <person name="Takami H."/>
        </authorList>
    </citation>
    <scope>NUCLEOTIDE SEQUENCE</scope>
    <source>
        <strain evidence="1">Expedition CK06-06</strain>
    </source>
</reference>
<name>X0VNS2_9ZZZZ</name>
<feature type="non-terminal residue" evidence="1">
    <location>
        <position position="1"/>
    </location>
</feature>